<dbReference type="EMBL" id="FQXM01000019">
    <property type="protein sequence ID" value="SHH90054.1"/>
    <property type="molecule type" value="Genomic_DNA"/>
</dbReference>
<proteinExistence type="predicted"/>
<accession>A0A1M5WSF8</accession>
<keyword evidence="2" id="KW-1185">Reference proteome</keyword>
<organism evidence="1 2">
    <name type="scientific">Clostridium grantii DSM 8605</name>
    <dbReference type="NCBI Taxonomy" id="1121316"/>
    <lineage>
        <taxon>Bacteria</taxon>
        <taxon>Bacillati</taxon>
        <taxon>Bacillota</taxon>
        <taxon>Clostridia</taxon>
        <taxon>Eubacteriales</taxon>
        <taxon>Clostridiaceae</taxon>
        <taxon>Clostridium</taxon>
    </lineage>
</organism>
<evidence type="ECO:0008006" key="3">
    <source>
        <dbReference type="Google" id="ProtNLM"/>
    </source>
</evidence>
<protein>
    <recommendedName>
        <fullName evidence="3">N-acetyltransferase domain-containing protein</fullName>
    </recommendedName>
</protein>
<evidence type="ECO:0000313" key="2">
    <source>
        <dbReference type="Proteomes" id="UP000184447"/>
    </source>
</evidence>
<dbReference type="RefSeq" id="WP_073339370.1">
    <property type="nucleotide sequence ID" value="NZ_FQXM01000019.1"/>
</dbReference>
<reference evidence="1 2" key="1">
    <citation type="submission" date="2016-11" db="EMBL/GenBank/DDBJ databases">
        <authorList>
            <person name="Jaros S."/>
            <person name="Januszkiewicz K."/>
            <person name="Wedrychowicz H."/>
        </authorList>
    </citation>
    <scope>NUCLEOTIDE SEQUENCE [LARGE SCALE GENOMIC DNA]</scope>
    <source>
        <strain evidence="1 2">DSM 8605</strain>
    </source>
</reference>
<dbReference type="OrthoDB" id="9797178at2"/>
<dbReference type="Gene3D" id="3.40.630.30">
    <property type="match status" value="1"/>
</dbReference>
<name>A0A1M5WSF8_9CLOT</name>
<gene>
    <name evidence="1" type="ORF">SAMN02745207_03077</name>
</gene>
<dbReference type="Proteomes" id="UP000184447">
    <property type="component" value="Unassembled WGS sequence"/>
</dbReference>
<dbReference type="AlphaFoldDB" id="A0A1M5WSF8"/>
<sequence length="118" mass="13503">MLLKETMKLAANKGYKGIVIFGEPDYYPRIGFKTCDNFNITTATGNNFDAFMGIGLAEDSMKHIKGKFHESKVFENLPKQEVEEYNMKFPHLKKLRFPGQWDYNGINQKTNKKTGDGS</sequence>
<evidence type="ECO:0000313" key="1">
    <source>
        <dbReference type="EMBL" id="SHH90054.1"/>
    </source>
</evidence>
<dbReference type="STRING" id="1121316.SAMN02745207_03077"/>